<keyword evidence="1" id="KW-1133">Transmembrane helix</keyword>
<keyword evidence="3" id="KW-1185">Reference proteome</keyword>
<evidence type="ECO:0008006" key="4">
    <source>
        <dbReference type="Google" id="ProtNLM"/>
    </source>
</evidence>
<feature type="transmembrane region" description="Helical" evidence="1">
    <location>
        <begin position="218"/>
        <end position="239"/>
    </location>
</feature>
<keyword evidence="1" id="KW-0472">Membrane</keyword>
<dbReference type="OrthoDB" id="2376657at2"/>
<proteinExistence type="predicted"/>
<dbReference type="RefSeq" id="WP_145229784.1">
    <property type="nucleotide sequence ID" value="NZ_VIVQ01000003.1"/>
</dbReference>
<evidence type="ECO:0000313" key="3">
    <source>
        <dbReference type="Proteomes" id="UP000318297"/>
    </source>
</evidence>
<accession>A0A561E101</accession>
<dbReference type="AlphaFoldDB" id="A0A561E101"/>
<feature type="transmembrane region" description="Helical" evidence="1">
    <location>
        <begin position="85"/>
        <end position="111"/>
    </location>
</feature>
<feature type="transmembrane region" description="Helical" evidence="1">
    <location>
        <begin position="132"/>
        <end position="153"/>
    </location>
</feature>
<protein>
    <recommendedName>
        <fullName evidence="4">Cytochrome b561</fullName>
    </recommendedName>
</protein>
<dbReference type="EMBL" id="VIVQ01000003">
    <property type="protein sequence ID" value="TWE09260.1"/>
    <property type="molecule type" value="Genomic_DNA"/>
</dbReference>
<sequence>MRWKPWQSTFDNPIGLEHPSATELGATVVSVVVDELLDRAPRTDPTLPRTGGPAGNARLTAWTGAILLVLFAVEGYTILDIRGLLSWHIVVGVLLIPPALLKVASTGWRIVRYYTGDVPYRQAGPPQMLMRVIGPLVVVTTLSVLATGVLVAIEGPTGRHGSTFGLPVSMLFQHKATFIAWLVVMTVHVLGRTVRAAKIVGGRATSAARVPGSTSRSAALIAAAACSVVLAILLVTPWADRWHAGGFQHH</sequence>
<evidence type="ECO:0000256" key="1">
    <source>
        <dbReference type="SAM" id="Phobius"/>
    </source>
</evidence>
<keyword evidence="1" id="KW-0812">Transmembrane</keyword>
<evidence type="ECO:0000313" key="2">
    <source>
        <dbReference type="EMBL" id="TWE09260.1"/>
    </source>
</evidence>
<comment type="caution">
    <text evidence="2">The sequence shown here is derived from an EMBL/GenBank/DDBJ whole genome shotgun (WGS) entry which is preliminary data.</text>
</comment>
<reference evidence="2 3" key="1">
    <citation type="submission" date="2019-06" db="EMBL/GenBank/DDBJ databases">
        <title>Sequencing the genomes of 1000 actinobacteria strains.</title>
        <authorList>
            <person name="Klenk H.-P."/>
        </authorList>
    </citation>
    <scope>NUCLEOTIDE SEQUENCE [LARGE SCALE GENOMIC DNA]</scope>
    <source>
        <strain evidence="2 3">DSM 19560</strain>
    </source>
</reference>
<feature type="transmembrane region" description="Helical" evidence="1">
    <location>
        <begin position="59"/>
        <end position="79"/>
    </location>
</feature>
<organism evidence="2 3">
    <name type="scientific">Rudaeicoccus suwonensis</name>
    <dbReference type="NCBI Taxonomy" id="657409"/>
    <lineage>
        <taxon>Bacteria</taxon>
        <taxon>Bacillati</taxon>
        <taxon>Actinomycetota</taxon>
        <taxon>Actinomycetes</taxon>
        <taxon>Micrococcales</taxon>
        <taxon>Dermacoccaceae</taxon>
        <taxon>Rudaeicoccus</taxon>
    </lineage>
</organism>
<gene>
    <name evidence="2" type="ORF">BKA23_2960</name>
</gene>
<feature type="transmembrane region" description="Helical" evidence="1">
    <location>
        <begin position="178"/>
        <end position="197"/>
    </location>
</feature>
<dbReference type="Proteomes" id="UP000318297">
    <property type="component" value="Unassembled WGS sequence"/>
</dbReference>
<name>A0A561E101_9MICO</name>